<comment type="caution">
    <text evidence="2">The sequence shown here is derived from an EMBL/GenBank/DDBJ whole genome shotgun (WGS) entry which is preliminary data.</text>
</comment>
<dbReference type="RefSeq" id="WP_264137721.1">
    <property type="nucleotide sequence ID" value="NZ_JAOYOD010000001.1"/>
</dbReference>
<name>A0ABT3CTN5_9BACT</name>
<evidence type="ECO:0000313" key="3">
    <source>
        <dbReference type="Proteomes" id="UP001300692"/>
    </source>
</evidence>
<keyword evidence="1" id="KW-1133">Transmembrane helix</keyword>
<dbReference type="Proteomes" id="UP001300692">
    <property type="component" value="Unassembled WGS sequence"/>
</dbReference>
<gene>
    <name evidence="2" type="ORF">N7U62_09460</name>
</gene>
<organism evidence="2 3">
    <name type="scientific">Reichenbachiella ulvae</name>
    <dbReference type="NCBI Taxonomy" id="2980104"/>
    <lineage>
        <taxon>Bacteria</taxon>
        <taxon>Pseudomonadati</taxon>
        <taxon>Bacteroidota</taxon>
        <taxon>Cytophagia</taxon>
        <taxon>Cytophagales</taxon>
        <taxon>Reichenbachiellaceae</taxon>
        <taxon>Reichenbachiella</taxon>
    </lineage>
</organism>
<dbReference type="EMBL" id="JAOYOD010000001">
    <property type="protein sequence ID" value="MCV9386889.1"/>
    <property type="molecule type" value="Genomic_DNA"/>
</dbReference>
<reference evidence="2 3" key="1">
    <citation type="submission" date="2022-10" db="EMBL/GenBank/DDBJ databases">
        <title>Comparative genomics and taxonomic characterization of three novel marine species of genus Reichenbachiella exhibiting antioxidant and polysaccharide degradation activities.</title>
        <authorList>
            <person name="Muhammad N."/>
            <person name="Lee Y.-J."/>
            <person name="Ko J."/>
            <person name="Kim S.-G."/>
        </authorList>
    </citation>
    <scope>NUCLEOTIDE SEQUENCE [LARGE SCALE GENOMIC DNA]</scope>
    <source>
        <strain evidence="2 3">ABR2-5</strain>
    </source>
</reference>
<feature type="transmembrane region" description="Helical" evidence="1">
    <location>
        <begin position="36"/>
        <end position="54"/>
    </location>
</feature>
<accession>A0ABT3CTN5</accession>
<evidence type="ECO:0000313" key="2">
    <source>
        <dbReference type="EMBL" id="MCV9386889.1"/>
    </source>
</evidence>
<keyword evidence="1" id="KW-0472">Membrane</keyword>
<protein>
    <recommendedName>
        <fullName evidence="4">PEP-CTERM protein-sorting domain-containing protein</fullName>
    </recommendedName>
</protein>
<keyword evidence="1" id="KW-0812">Transmembrane</keyword>
<proteinExistence type="predicted"/>
<keyword evidence="3" id="KW-1185">Reference proteome</keyword>
<evidence type="ECO:0000256" key="1">
    <source>
        <dbReference type="SAM" id="Phobius"/>
    </source>
</evidence>
<sequence length="59" mass="6936">MNPRLLQRIGVVGGFLLIFLATSEFLRSYRLGEPKWMYLVMIFGMAIVLTSTLFRKRRK</sequence>
<evidence type="ECO:0008006" key="4">
    <source>
        <dbReference type="Google" id="ProtNLM"/>
    </source>
</evidence>